<dbReference type="RefSeq" id="XP_033676931.1">
    <property type="nucleotide sequence ID" value="XM_033822739.1"/>
</dbReference>
<dbReference type="GeneID" id="54576069"/>
<reference evidence="2" key="1">
    <citation type="journal article" date="2020" name="Stud. Mycol.">
        <title>101 Dothideomycetes genomes: a test case for predicting lifestyles and emergence of pathogens.</title>
        <authorList>
            <person name="Haridas S."/>
            <person name="Albert R."/>
            <person name="Binder M."/>
            <person name="Bloem J."/>
            <person name="Labutti K."/>
            <person name="Salamov A."/>
            <person name="Andreopoulos B."/>
            <person name="Baker S."/>
            <person name="Barry K."/>
            <person name="Bills G."/>
            <person name="Bluhm B."/>
            <person name="Cannon C."/>
            <person name="Castanera R."/>
            <person name="Culley D."/>
            <person name="Daum C."/>
            <person name="Ezra D."/>
            <person name="Gonzalez J."/>
            <person name="Henrissat B."/>
            <person name="Kuo A."/>
            <person name="Liang C."/>
            <person name="Lipzen A."/>
            <person name="Lutzoni F."/>
            <person name="Magnuson J."/>
            <person name="Mondo S."/>
            <person name="Nolan M."/>
            <person name="Ohm R."/>
            <person name="Pangilinan J."/>
            <person name="Park H.-J."/>
            <person name="Ramirez L."/>
            <person name="Alfaro M."/>
            <person name="Sun H."/>
            <person name="Tritt A."/>
            <person name="Yoshinaga Y."/>
            <person name="Zwiers L.-H."/>
            <person name="Turgeon B."/>
            <person name="Goodwin S."/>
            <person name="Spatafora J."/>
            <person name="Crous P."/>
            <person name="Grigoriev I."/>
        </authorList>
    </citation>
    <scope>NUCLEOTIDE SEQUENCE</scope>
    <source>
        <strain evidence="2">CBS 122368</strain>
    </source>
</reference>
<organism evidence="2 3">
    <name type="scientific">Trematosphaeria pertusa</name>
    <dbReference type="NCBI Taxonomy" id="390896"/>
    <lineage>
        <taxon>Eukaryota</taxon>
        <taxon>Fungi</taxon>
        <taxon>Dikarya</taxon>
        <taxon>Ascomycota</taxon>
        <taxon>Pezizomycotina</taxon>
        <taxon>Dothideomycetes</taxon>
        <taxon>Pleosporomycetidae</taxon>
        <taxon>Pleosporales</taxon>
        <taxon>Massarineae</taxon>
        <taxon>Trematosphaeriaceae</taxon>
        <taxon>Trematosphaeria</taxon>
    </lineage>
</organism>
<dbReference type="Pfam" id="PF00651">
    <property type="entry name" value="BTB"/>
    <property type="match status" value="1"/>
</dbReference>
<dbReference type="Gene3D" id="3.30.710.10">
    <property type="entry name" value="Potassium Channel Kv1.1, Chain A"/>
    <property type="match status" value="1"/>
</dbReference>
<gene>
    <name evidence="2" type="ORF">BU26DRAFT_395163</name>
</gene>
<dbReference type="InterPro" id="IPR011333">
    <property type="entry name" value="SKP1/BTB/POZ_sf"/>
</dbReference>
<sequence length="152" mass="17334">SELIDIYVGQESASQQKFQAHKDILTSHSPFFEAAVNSTTWAEGLDKVVRMPDDDPEAFGIWLQLTYTGKMGIEDGSMEGNRVYELLMMVYVMAEKLIDSRTMDICMEATLKRMRTMQHDGYRHFPGSKPIRILYGGTPESSPMRRLLVDAY</sequence>
<evidence type="ECO:0000313" key="2">
    <source>
        <dbReference type="EMBL" id="KAF2241927.1"/>
    </source>
</evidence>
<proteinExistence type="predicted"/>
<dbReference type="OrthoDB" id="1022638at2759"/>
<dbReference type="Proteomes" id="UP000800094">
    <property type="component" value="Unassembled WGS sequence"/>
</dbReference>
<dbReference type="PROSITE" id="PS50097">
    <property type="entry name" value="BTB"/>
    <property type="match status" value="1"/>
</dbReference>
<name>A0A6A6HV70_9PLEO</name>
<keyword evidence="3" id="KW-1185">Reference proteome</keyword>
<dbReference type="EMBL" id="ML987209">
    <property type="protein sequence ID" value="KAF2241927.1"/>
    <property type="molecule type" value="Genomic_DNA"/>
</dbReference>
<dbReference type="PANTHER" id="PTHR47843">
    <property type="entry name" value="BTB DOMAIN-CONTAINING PROTEIN-RELATED"/>
    <property type="match status" value="1"/>
</dbReference>
<protein>
    <recommendedName>
        <fullName evidence="1">BTB domain-containing protein</fullName>
    </recommendedName>
</protein>
<dbReference type="SUPFAM" id="SSF54695">
    <property type="entry name" value="POZ domain"/>
    <property type="match status" value="1"/>
</dbReference>
<dbReference type="AlphaFoldDB" id="A0A6A6HV70"/>
<accession>A0A6A6HV70</accession>
<feature type="non-terminal residue" evidence="2">
    <location>
        <position position="1"/>
    </location>
</feature>
<dbReference type="InterPro" id="IPR000210">
    <property type="entry name" value="BTB/POZ_dom"/>
</dbReference>
<dbReference type="PANTHER" id="PTHR47843:SF2">
    <property type="entry name" value="BTB DOMAIN-CONTAINING PROTEIN"/>
    <property type="match status" value="1"/>
</dbReference>
<evidence type="ECO:0000259" key="1">
    <source>
        <dbReference type="PROSITE" id="PS50097"/>
    </source>
</evidence>
<feature type="non-terminal residue" evidence="2">
    <location>
        <position position="152"/>
    </location>
</feature>
<dbReference type="SMART" id="SM00225">
    <property type="entry name" value="BTB"/>
    <property type="match status" value="1"/>
</dbReference>
<feature type="domain" description="BTB" evidence="1">
    <location>
        <begin position="4"/>
        <end position="75"/>
    </location>
</feature>
<dbReference type="CDD" id="cd18186">
    <property type="entry name" value="BTB_POZ_ZBTB_KLHL-like"/>
    <property type="match status" value="1"/>
</dbReference>
<evidence type="ECO:0000313" key="3">
    <source>
        <dbReference type="Proteomes" id="UP000800094"/>
    </source>
</evidence>